<dbReference type="EMBL" id="BMAV01003778">
    <property type="protein sequence ID" value="GFY43609.1"/>
    <property type="molecule type" value="Genomic_DNA"/>
</dbReference>
<evidence type="ECO:0000313" key="1">
    <source>
        <dbReference type="EMBL" id="GFY43609.1"/>
    </source>
</evidence>
<dbReference type="Proteomes" id="UP000886998">
    <property type="component" value="Unassembled WGS sequence"/>
</dbReference>
<gene>
    <name evidence="1" type="ORF">TNIN_72671</name>
</gene>
<keyword evidence="2" id="KW-1185">Reference proteome</keyword>
<sequence>MAPFSVVSTCKTHIESSNPTNRTRGSVYVYSGRQSHQNSLWNWRKHSNSSRRYGKPPALLLSDCSLSSRPDNRSWNLSHRLSLPGASTLRKTLRLVMT</sequence>
<organism evidence="1 2">
    <name type="scientific">Trichonephila inaurata madagascariensis</name>
    <dbReference type="NCBI Taxonomy" id="2747483"/>
    <lineage>
        <taxon>Eukaryota</taxon>
        <taxon>Metazoa</taxon>
        <taxon>Ecdysozoa</taxon>
        <taxon>Arthropoda</taxon>
        <taxon>Chelicerata</taxon>
        <taxon>Arachnida</taxon>
        <taxon>Araneae</taxon>
        <taxon>Araneomorphae</taxon>
        <taxon>Entelegynae</taxon>
        <taxon>Araneoidea</taxon>
        <taxon>Nephilidae</taxon>
        <taxon>Trichonephila</taxon>
        <taxon>Trichonephila inaurata</taxon>
    </lineage>
</organism>
<name>A0A8X7BVL6_9ARAC</name>
<protein>
    <submittedName>
        <fullName evidence="1">Uncharacterized protein</fullName>
    </submittedName>
</protein>
<comment type="caution">
    <text evidence="1">The sequence shown here is derived from an EMBL/GenBank/DDBJ whole genome shotgun (WGS) entry which is preliminary data.</text>
</comment>
<proteinExistence type="predicted"/>
<dbReference type="AlphaFoldDB" id="A0A8X7BVL6"/>
<evidence type="ECO:0000313" key="2">
    <source>
        <dbReference type="Proteomes" id="UP000886998"/>
    </source>
</evidence>
<reference evidence="1" key="1">
    <citation type="submission" date="2020-08" db="EMBL/GenBank/DDBJ databases">
        <title>Multicomponent nature underlies the extraordinary mechanical properties of spider dragline silk.</title>
        <authorList>
            <person name="Kono N."/>
            <person name="Nakamura H."/>
            <person name="Mori M."/>
            <person name="Yoshida Y."/>
            <person name="Ohtoshi R."/>
            <person name="Malay A.D."/>
            <person name="Moran D.A.P."/>
            <person name="Tomita M."/>
            <person name="Numata K."/>
            <person name="Arakawa K."/>
        </authorList>
    </citation>
    <scope>NUCLEOTIDE SEQUENCE</scope>
</reference>
<accession>A0A8X7BVL6</accession>